<dbReference type="EMBL" id="VSLA01000010">
    <property type="protein sequence ID" value="TYC86479.1"/>
    <property type="molecule type" value="Genomic_DNA"/>
</dbReference>
<evidence type="ECO:0000313" key="3">
    <source>
        <dbReference type="EMBL" id="TYC86479.1"/>
    </source>
</evidence>
<protein>
    <submittedName>
        <fullName evidence="3">AAA family ATPase</fullName>
    </submittedName>
</protein>
<evidence type="ECO:0000256" key="1">
    <source>
        <dbReference type="SAM" id="Coils"/>
    </source>
</evidence>
<reference evidence="3 4" key="1">
    <citation type="submission" date="2019-08" db="EMBL/GenBank/DDBJ databases">
        <title>Isolation and enrichment of carboxydotrophic bacteria from anaerobic sludge for the production of bio-based chemicals from syngas.</title>
        <authorList>
            <person name="Antares A.L."/>
            <person name="Moreira J."/>
            <person name="Diender M."/>
            <person name="Parshina S.N."/>
            <person name="Stams A.J.M."/>
            <person name="Alves M."/>
            <person name="Alves J.I."/>
            <person name="Sousa D.Z."/>
        </authorList>
    </citation>
    <scope>NUCLEOTIDE SEQUENCE [LARGE SCALE GENOMIC DNA]</scope>
    <source>
        <strain evidence="3 4">JM</strain>
    </source>
</reference>
<feature type="domain" description="Rad50/SbcC-type AAA" evidence="2">
    <location>
        <begin position="15"/>
        <end position="258"/>
    </location>
</feature>
<organism evidence="3 4">
    <name type="scientific">Acetobacterium wieringae</name>
    <dbReference type="NCBI Taxonomy" id="52694"/>
    <lineage>
        <taxon>Bacteria</taxon>
        <taxon>Bacillati</taxon>
        <taxon>Bacillota</taxon>
        <taxon>Clostridia</taxon>
        <taxon>Eubacteriales</taxon>
        <taxon>Eubacteriaceae</taxon>
        <taxon>Acetobacterium</taxon>
    </lineage>
</organism>
<dbReference type="Proteomes" id="UP000322619">
    <property type="component" value="Unassembled WGS sequence"/>
</dbReference>
<dbReference type="RefSeq" id="WP_148637182.1">
    <property type="nucleotide sequence ID" value="NZ_VSLA01000010.1"/>
</dbReference>
<name>A0A5D0WQP8_9FIRM</name>
<keyword evidence="1" id="KW-0175">Coiled coil</keyword>
<dbReference type="GO" id="GO:0006302">
    <property type="term" value="P:double-strand break repair"/>
    <property type="evidence" value="ECO:0007669"/>
    <property type="project" value="InterPro"/>
</dbReference>
<gene>
    <name evidence="3" type="ORF">FXB42_06370</name>
</gene>
<dbReference type="SUPFAM" id="SSF52540">
    <property type="entry name" value="P-loop containing nucleoside triphosphate hydrolases"/>
    <property type="match status" value="1"/>
</dbReference>
<dbReference type="GO" id="GO:0016887">
    <property type="term" value="F:ATP hydrolysis activity"/>
    <property type="evidence" value="ECO:0007669"/>
    <property type="project" value="InterPro"/>
</dbReference>
<dbReference type="Gene3D" id="3.40.50.300">
    <property type="entry name" value="P-loop containing nucleotide triphosphate hydrolases"/>
    <property type="match status" value="1"/>
</dbReference>
<feature type="coiled-coil region" evidence="1">
    <location>
        <begin position="338"/>
        <end position="379"/>
    </location>
</feature>
<proteinExistence type="predicted"/>
<sequence length="612" mass="68771">MNRFYFEKLIVSGGGHNNSTINFKPGLNLIIGPSNTGKSLIFDCIDYVFGFTPKPDRPSKIVDNNNGYEKIALYLVTASGTVVLERTIGDAKICVSGSDTTIEHGTYSTSKSAKKNINAVFLKLLGIHEPHEILSSQTGKTQALTWRSILHLFFMRQADIARETSALIVPGGYGKTASPAALLYLLTGQDADNLEKPENPEISKAKRKALTDYIRDKADRSSKRREELEVTLSNTGTKNLHDTLEKIHEEINTIQKELDEAANKSNNLMSQIYAQNSKLSECNTVIHNFSVLRKQYQSDIRRLGFIVEGKRSVSALPPTKHCPFCDNELIVDPKPHFIAASSAELEKIKGHLTELEKAQRDIDKQRQATTDNLKDLEQQKESVDTFISMQLRPQLLEFKGHLETNLLLMKYAGELEAVRQNETQYKSELFEKETEETPENPKYNILSYYDYDLVYGFENKLIKILSASKVGGATTARLNMTNFDIEIGGLKKAVSMGGGFCGILNTITTLAMSAYLIERDCKAPSFFAADSPLTQLSEADHIEQGNTIKLNFIQYLINHACERQVIIIEQKKRMPFVPQEDDESGIHVIEFSRNIESGRYGFLNDVYNPEDR</sequence>
<accession>A0A5D0WQP8</accession>
<evidence type="ECO:0000313" key="4">
    <source>
        <dbReference type="Proteomes" id="UP000322619"/>
    </source>
</evidence>
<comment type="caution">
    <text evidence="3">The sequence shown here is derived from an EMBL/GenBank/DDBJ whole genome shotgun (WGS) entry which is preliminary data.</text>
</comment>
<dbReference type="Pfam" id="PF13476">
    <property type="entry name" value="AAA_23"/>
    <property type="match status" value="1"/>
</dbReference>
<feature type="coiled-coil region" evidence="1">
    <location>
        <begin position="237"/>
        <end position="271"/>
    </location>
</feature>
<dbReference type="InterPro" id="IPR027417">
    <property type="entry name" value="P-loop_NTPase"/>
</dbReference>
<dbReference type="AlphaFoldDB" id="A0A5D0WQP8"/>
<evidence type="ECO:0000259" key="2">
    <source>
        <dbReference type="Pfam" id="PF13476"/>
    </source>
</evidence>
<dbReference type="InterPro" id="IPR038729">
    <property type="entry name" value="Rad50/SbcC_AAA"/>
</dbReference>